<proteinExistence type="predicted"/>
<reference evidence="1 2" key="1">
    <citation type="submission" date="2023-10" db="EMBL/GenBank/DDBJ databases">
        <title>Draft genome sequence of Xylaria bambusicola isolate GMP-LS, the root and basal stem rot pathogen of sugarcane in Indonesia.</title>
        <authorList>
            <person name="Selvaraj P."/>
            <person name="Muralishankar V."/>
            <person name="Muruganantham S."/>
            <person name="Sp S."/>
            <person name="Haryani S."/>
            <person name="Lau K.J.X."/>
            <person name="Naqvi N.I."/>
        </authorList>
    </citation>
    <scope>NUCLEOTIDE SEQUENCE [LARGE SCALE GENOMIC DNA]</scope>
    <source>
        <strain evidence="1">GMP-LS</strain>
    </source>
</reference>
<comment type="caution">
    <text evidence="1">The sequence shown here is derived from an EMBL/GenBank/DDBJ whole genome shotgun (WGS) entry which is preliminary data.</text>
</comment>
<evidence type="ECO:0000313" key="1">
    <source>
        <dbReference type="EMBL" id="KAK5637117.1"/>
    </source>
</evidence>
<dbReference type="AlphaFoldDB" id="A0AAN7ZB35"/>
<sequence length="203" mass="22176">MADNLFKESWCLSIPLQRRSPNVLGSTFWSFFARFPTSIFIWDAIPDGHDTRSTISKLVDPALTTALAAESKMADSCAPLSPSWLRLTCVSRRGAKPGFKVERMASILFKGLESRFDCATSPSADSTSALSKTLPLIRIIRYQDGSNRCCQASRSPMSSSRLLLTSANFHFRRISAAFPLLPILFGSTASSCEAACANLPLSL</sequence>
<gene>
    <name evidence="1" type="ORF">RRF57_012828</name>
</gene>
<dbReference type="EMBL" id="JAWHQM010000092">
    <property type="protein sequence ID" value="KAK5637117.1"/>
    <property type="molecule type" value="Genomic_DNA"/>
</dbReference>
<organism evidence="1 2">
    <name type="scientific">Xylaria bambusicola</name>
    <dbReference type="NCBI Taxonomy" id="326684"/>
    <lineage>
        <taxon>Eukaryota</taxon>
        <taxon>Fungi</taxon>
        <taxon>Dikarya</taxon>
        <taxon>Ascomycota</taxon>
        <taxon>Pezizomycotina</taxon>
        <taxon>Sordariomycetes</taxon>
        <taxon>Xylariomycetidae</taxon>
        <taxon>Xylariales</taxon>
        <taxon>Xylariaceae</taxon>
        <taxon>Xylaria</taxon>
    </lineage>
</organism>
<keyword evidence="2" id="KW-1185">Reference proteome</keyword>
<name>A0AAN7ZB35_9PEZI</name>
<evidence type="ECO:0000313" key="2">
    <source>
        <dbReference type="Proteomes" id="UP001305414"/>
    </source>
</evidence>
<accession>A0AAN7ZB35</accession>
<protein>
    <submittedName>
        <fullName evidence="1">Uncharacterized protein</fullName>
    </submittedName>
</protein>
<dbReference type="Proteomes" id="UP001305414">
    <property type="component" value="Unassembled WGS sequence"/>
</dbReference>